<evidence type="ECO:0000256" key="2">
    <source>
        <dbReference type="ARBA" id="ARBA00004496"/>
    </source>
</evidence>
<dbReference type="InterPro" id="IPR040847">
    <property type="entry name" value="SH3_15"/>
</dbReference>
<dbReference type="PANTHER" id="PTHR24202:SF4">
    <property type="entry name" value="E3 UBIQUITIN-PROTEIN LIGASE MIB2-RELATED"/>
    <property type="match status" value="1"/>
</dbReference>
<keyword evidence="4" id="KW-0963">Cytoplasm</keyword>
<evidence type="ECO:0000259" key="15">
    <source>
        <dbReference type="PROSITE" id="PS51059"/>
    </source>
</evidence>
<dbReference type="SUPFAM" id="SSF57850">
    <property type="entry name" value="RING/U-box"/>
    <property type="match status" value="1"/>
</dbReference>
<keyword evidence="7" id="KW-0677">Repeat</keyword>
<dbReference type="InterPro" id="IPR043145">
    <property type="entry name" value="Znf_ZZ_sf"/>
</dbReference>
<evidence type="ECO:0000259" key="14">
    <source>
        <dbReference type="PROSITE" id="PS50135"/>
    </source>
</evidence>
<reference evidence="17" key="1">
    <citation type="submission" date="2022-08" db="UniProtKB">
        <authorList>
            <consortium name="EnsemblMetazoa"/>
        </authorList>
    </citation>
    <scope>IDENTIFICATION</scope>
    <source>
        <strain evidence="17">05x7-T-G4-1.051#20</strain>
    </source>
</reference>
<dbReference type="SMART" id="SM00248">
    <property type="entry name" value="ANK"/>
    <property type="match status" value="8"/>
</dbReference>
<evidence type="ECO:0000256" key="1">
    <source>
        <dbReference type="ARBA" id="ARBA00000900"/>
    </source>
</evidence>
<name>A0A8W8MAC8_MAGGI</name>
<dbReference type="GO" id="GO:0008270">
    <property type="term" value="F:zinc ion binding"/>
    <property type="evidence" value="ECO:0007669"/>
    <property type="project" value="UniProtKB-KW"/>
</dbReference>
<sequence length="998" mass="110932">MSSIKPGTRVVRGPDWASKKQDNGEGFLGTIIFVPKAGSSDNQVTVIWDSGRELRYRAGHNGKYDLRVYDCAPAGIVHDGVTCNECKDSPLKGIRWKCSNCSGVNLCSLCYMSDKHDVNHGFERVDTSTSPVLPVPPRSKSKSIPAKGLFPGAEVIRGPHWKWKNDDGGEGDMGMIKDVVTWDKKYHRGGVSVVWKSDNTPKTYRVGGEGCVDVIYTRVKGTASGRVYYPDHLPVVDVVNPGQILFKPGDKVRVNLALDNFKRLQEDNADGWKDSMKECIGELGTIVQMLFQGKSCRVQYMNGKIENINRAALTRVHTFTQGEAVTILSDSTKVKELQDGHGGWNDDMKTALGKNGRIVRIDQDGDIRIKVEDKTWIFSPVCINPMDNQAVAKEIPAIPPAECVDSDVDSDVADTQSNDVAEAIAQLYVDMLRGMPGHSEGAVSIVQAAGQGDLQAVKDWVKNNPDKIDQKIEGKTALQIACYEGYVDIVRFLLQNKANPDLKDSEEDSPLHYSAFGMEHQTMVELLKAGANANIVNKGKQTPLHIAVGKKSPECVKVLMRHKADPSFKDSDGDTPMHDAITQQCSFEIIEAVLGSPKARHEENNSKGFNVLQWAVMKNAGPAVNVIIEKNKSVVNEQMSEGFTALHIAAANDHVEIASALIRKGECNINATDKDKRTPLIICVSQGHTRIMEVLIAACCEVNAQDNSGNTALHVAQMKKSLPGLIQMKQEDKNVGTKIICALLEAKADLYIKNEEGRTPLDLMEDETIKHFMIMLSEKAKAAKFQTTQRGVMIPSDWVKMDRGEQYKRVLLSSDGGNGMMEKEYQMVAEKFKKTLGQAKILQIERVQNPYYWECYQLKKLRLEQQYGGSGCSNEKELFHGTLPTYVDVICKDNLDFRLAGERVGTLFGKGTYFAIDAKYSDLYSQVDKEKNKFMFLVKVLCGKCALGDTKYSRPPPVDPKNPTSELYDCCVDNVDNPRVFCVFDRNQYYPQYLIKYK</sequence>
<dbReference type="SUPFAM" id="SSF56399">
    <property type="entry name" value="ADP-ribosylation"/>
    <property type="match status" value="1"/>
</dbReference>
<feature type="domain" description="ZZ-type" evidence="14">
    <location>
        <begin position="78"/>
        <end position="130"/>
    </location>
</feature>
<organism evidence="17 18">
    <name type="scientific">Magallana gigas</name>
    <name type="common">Pacific oyster</name>
    <name type="synonym">Crassostrea gigas</name>
    <dbReference type="NCBI Taxonomy" id="29159"/>
    <lineage>
        <taxon>Eukaryota</taxon>
        <taxon>Metazoa</taxon>
        <taxon>Spiralia</taxon>
        <taxon>Lophotrochozoa</taxon>
        <taxon>Mollusca</taxon>
        <taxon>Bivalvia</taxon>
        <taxon>Autobranchia</taxon>
        <taxon>Pteriomorphia</taxon>
        <taxon>Ostreida</taxon>
        <taxon>Ostreoidea</taxon>
        <taxon>Ostreidae</taxon>
        <taxon>Magallana</taxon>
    </lineage>
</organism>
<dbReference type="SMART" id="SM00291">
    <property type="entry name" value="ZnF_ZZ"/>
    <property type="match status" value="1"/>
</dbReference>
<dbReference type="GO" id="GO:0003950">
    <property type="term" value="F:NAD+ poly-ADP-ribosyltransferase activity"/>
    <property type="evidence" value="ECO:0007669"/>
    <property type="project" value="UniProtKB-UniRule"/>
</dbReference>
<dbReference type="PROSITE" id="PS50135">
    <property type="entry name" value="ZF_ZZ_2"/>
    <property type="match status" value="1"/>
</dbReference>
<keyword evidence="13" id="KW-0328">Glycosyltransferase</keyword>
<dbReference type="EnsemblMetazoa" id="G32556.2">
    <property type="protein sequence ID" value="G32556.2:cds"/>
    <property type="gene ID" value="G32556"/>
</dbReference>
<feature type="repeat" description="ANK" evidence="11">
    <location>
        <begin position="506"/>
        <end position="538"/>
    </location>
</feature>
<dbReference type="PROSITE" id="PS01357">
    <property type="entry name" value="ZF_ZZ_1"/>
    <property type="match status" value="1"/>
</dbReference>
<feature type="repeat" description="ANK" evidence="11">
    <location>
        <begin position="675"/>
        <end position="707"/>
    </location>
</feature>
<dbReference type="InterPro" id="IPR036770">
    <property type="entry name" value="Ankyrin_rpt-contain_sf"/>
</dbReference>
<evidence type="ECO:0000256" key="13">
    <source>
        <dbReference type="RuleBase" id="RU362114"/>
    </source>
</evidence>
<keyword evidence="5 13" id="KW-0808">Transferase</keyword>
<dbReference type="AlphaFoldDB" id="A0A8W8MAC8"/>
<dbReference type="InterPro" id="IPR000433">
    <property type="entry name" value="Znf_ZZ"/>
</dbReference>
<dbReference type="Pfam" id="PF12796">
    <property type="entry name" value="Ank_2"/>
    <property type="match status" value="2"/>
</dbReference>
<dbReference type="Pfam" id="PF06701">
    <property type="entry name" value="MIB_HERC2"/>
    <property type="match status" value="2"/>
</dbReference>
<dbReference type="Gene3D" id="1.25.40.20">
    <property type="entry name" value="Ankyrin repeat-containing domain"/>
    <property type="match status" value="3"/>
</dbReference>
<dbReference type="InterPro" id="IPR012317">
    <property type="entry name" value="Poly(ADP-ribose)pol_cat_dom"/>
</dbReference>
<dbReference type="PROSITE" id="PS50088">
    <property type="entry name" value="ANK_REPEAT"/>
    <property type="match status" value="5"/>
</dbReference>
<comment type="subcellular location">
    <subcellularLocation>
        <location evidence="2">Cytoplasm</location>
    </subcellularLocation>
</comment>
<dbReference type="CDD" id="cd01439">
    <property type="entry name" value="TCCD_inducible_PARP_like"/>
    <property type="match status" value="1"/>
</dbReference>
<dbReference type="GO" id="GO:0005737">
    <property type="term" value="C:cytoplasm"/>
    <property type="evidence" value="ECO:0007669"/>
    <property type="project" value="UniProtKB-SubCell"/>
</dbReference>
<evidence type="ECO:0000256" key="6">
    <source>
        <dbReference type="ARBA" id="ARBA00022723"/>
    </source>
</evidence>
<dbReference type="Pfam" id="PF18346">
    <property type="entry name" value="SH3_15"/>
    <property type="match status" value="2"/>
</dbReference>
<dbReference type="PROSITE" id="PS51059">
    <property type="entry name" value="PARP_CATALYTIC"/>
    <property type="match status" value="1"/>
</dbReference>
<accession>A0A8W8MAC8</accession>
<feature type="domain" description="MIB/HERC2" evidence="16">
    <location>
        <begin position="1"/>
        <end position="72"/>
    </location>
</feature>
<evidence type="ECO:0000256" key="8">
    <source>
        <dbReference type="ARBA" id="ARBA00022771"/>
    </source>
</evidence>
<dbReference type="InterPro" id="IPR002110">
    <property type="entry name" value="Ankyrin_rpt"/>
</dbReference>
<proteinExistence type="predicted"/>
<evidence type="ECO:0000256" key="12">
    <source>
        <dbReference type="PROSITE-ProRule" id="PRU00228"/>
    </source>
</evidence>
<evidence type="ECO:0000256" key="3">
    <source>
        <dbReference type="ARBA" id="ARBA00004906"/>
    </source>
</evidence>
<dbReference type="Gene3D" id="3.30.60.90">
    <property type="match status" value="1"/>
</dbReference>
<dbReference type="EC" id="2.4.2.-" evidence="13"/>
<evidence type="ECO:0000313" key="17">
    <source>
        <dbReference type="EnsemblMetazoa" id="G32556.1:cds"/>
    </source>
</evidence>
<evidence type="ECO:0000259" key="16">
    <source>
        <dbReference type="PROSITE" id="PS51416"/>
    </source>
</evidence>
<keyword evidence="8 12" id="KW-0863">Zinc-finger</keyword>
<dbReference type="PROSITE" id="PS51416">
    <property type="entry name" value="MIB_HERC2"/>
    <property type="match status" value="2"/>
</dbReference>
<dbReference type="GO" id="GO:0016567">
    <property type="term" value="P:protein ubiquitination"/>
    <property type="evidence" value="ECO:0007669"/>
    <property type="project" value="InterPro"/>
</dbReference>
<dbReference type="Gene3D" id="2.30.30.40">
    <property type="entry name" value="SH3 Domains"/>
    <property type="match status" value="2"/>
</dbReference>
<keyword evidence="18" id="KW-1185">Reference proteome</keyword>
<dbReference type="GO" id="GO:0061630">
    <property type="term" value="F:ubiquitin protein ligase activity"/>
    <property type="evidence" value="ECO:0007669"/>
    <property type="project" value="UniProtKB-EC"/>
</dbReference>
<dbReference type="OrthoDB" id="6133115at2759"/>
<evidence type="ECO:0000256" key="7">
    <source>
        <dbReference type="ARBA" id="ARBA00022737"/>
    </source>
</evidence>
<dbReference type="Pfam" id="PF00023">
    <property type="entry name" value="Ank"/>
    <property type="match status" value="2"/>
</dbReference>
<evidence type="ECO:0000256" key="11">
    <source>
        <dbReference type="PROSITE-ProRule" id="PRU00023"/>
    </source>
</evidence>
<dbReference type="Gene3D" id="3.90.228.10">
    <property type="match status" value="1"/>
</dbReference>
<evidence type="ECO:0000256" key="9">
    <source>
        <dbReference type="ARBA" id="ARBA00022786"/>
    </source>
</evidence>
<evidence type="ECO:0000256" key="5">
    <source>
        <dbReference type="ARBA" id="ARBA00022679"/>
    </source>
</evidence>
<keyword evidence="9" id="KW-0833">Ubl conjugation pathway</keyword>
<comment type="catalytic activity">
    <reaction evidence="1">
        <text>S-ubiquitinyl-[E2 ubiquitin-conjugating enzyme]-L-cysteine + [acceptor protein]-L-lysine = [E2 ubiquitin-conjugating enzyme]-L-cysteine + N(6)-ubiquitinyl-[acceptor protein]-L-lysine.</text>
        <dbReference type="EC" id="2.3.2.27"/>
    </reaction>
</comment>
<dbReference type="InterPro" id="IPR010606">
    <property type="entry name" value="Mib_Herc2"/>
</dbReference>
<dbReference type="EnsemblMetazoa" id="G32556.1">
    <property type="protein sequence ID" value="G32556.1:cds"/>
    <property type="gene ID" value="G32556"/>
</dbReference>
<feature type="repeat" description="ANK" evidence="11">
    <location>
        <begin position="641"/>
        <end position="665"/>
    </location>
</feature>
<keyword evidence="13" id="KW-0520">NAD</keyword>
<dbReference type="OMA" id="QMACYKG"/>
<evidence type="ECO:0000313" key="18">
    <source>
        <dbReference type="Proteomes" id="UP000005408"/>
    </source>
</evidence>
<evidence type="ECO:0000256" key="4">
    <source>
        <dbReference type="ARBA" id="ARBA00022490"/>
    </source>
</evidence>
<feature type="repeat" description="ANK" evidence="11">
    <location>
        <begin position="473"/>
        <end position="505"/>
    </location>
</feature>
<evidence type="ECO:0000256" key="10">
    <source>
        <dbReference type="ARBA" id="ARBA00022833"/>
    </source>
</evidence>
<comment type="pathway">
    <text evidence="3">Protein modification; protein ubiquitination.</text>
</comment>
<dbReference type="PANTHER" id="PTHR24202">
    <property type="entry name" value="E3 UBIQUITIN-PROTEIN LIGASE MIB2"/>
    <property type="match status" value="1"/>
</dbReference>
<feature type="domain" description="PARP catalytic" evidence="15">
    <location>
        <begin position="794"/>
        <end position="998"/>
    </location>
</feature>
<dbReference type="SUPFAM" id="SSF48403">
    <property type="entry name" value="Ankyrin repeat"/>
    <property type="match status" value="1"/>
</dbReference>
<dbReference type="PROSITE" id="PS50297">
    <property type="entry name" value="ANK_REP_REGION"/>
    <property type="match status" value="3"/>
</dbReference>
<feature type="repeat" description="ANK" evidence="11">
    <location>
        <begin position="539"/>
        <end position="571"/>
    </location>
</feature>
<protein>
    <recommendedName>
        <fullName evidence="13">Poly [ADP-ribose] polymerase</fullName>
        <shortName evidence="13">PARP</shortName>
        <ecNumber evidence="13">2.4.2.-</ecNumber>
    </recommendedName>
</protein>
<dbReference type="Pfam" id="PF00569">
    <property type="entry name" value="ZZ"/>
    <property type="match status" value="1"/>
</dbReference>
<dbReference type="SUPFAM" id="SSF159034">
    <property type="entry name" value="Mib/herc2 domain-like"/>
    <property type="match status" value="2"/>
</dbReference>
<keyword evidence="11" id="KW-0040">ANK repeat</keyword>
<keyword evidence="6" id="KW-0479">Metal-binding</keyword>
<keyword evidence="10" id="KW-0862">Zinc</keyword>
<dbReference type="Pfam" id="PF00644">
    <property type="entry name" value="PARP"/>
    <property type="match status" value="1"/>
</dbReference>
<dbReference type="Proteomes" id="UP000005408">
    <property type="component" value="Unassembled WGS sequence"/>
</dbReference>
<feature type="domain" description="MIB/HERC2" evidence="16">
    <location>
        <begin position="141"/>
        <end position="220"/>
    </location>
</feature>
<dbReference type="InterPro" id="IPR037252">
    <property type="entry name" value="Mib_Herc2_sf"/>
</dbReference>